<evidence type="ECO:0000256" key="3">
    <source>
        <dbReference type="ARBA" id="ARBA00022729"/>
    </source>
</evidence>
<name>A0A6I4VTW3_9BACL</name>
<gene>
    <name evidence="8" type="ORF">GSM42_06045</name>
</gene>
<dbReference type="PANTHER" id="PTHR35936:SF17">
    <property type="entry name" value="ARGININE-BINDING EXTRACELLULAR PROTEIN ARTP"/>
    <property type="match status" value="1"/>
</dbReference>
<dbReference type="EMBL" id="WUUL01000003">
    <property type="protein sequence ID" value="MXQ53300.1"/>
    <property type="molecule type" value="Genomic_DNA"/>
</dbReference>
<dbReference type="InterPro" id="IPR001638">
    <property type="entry name" value="Solute-binding_3/MltF_N"/>
</dbReference>
<keyword evidence="9" id="KW-1185">Reference proteome</keyword>
<evidence type="ECO:0000256" key="4">
    <source>
        <dbReference type="RuleBase" id="RU003744"/>
    </source>
</evidence>
<dbReference type="InterPro" id="IPR018313">
    <property type="entry name" value="SBP_3_CS"/>
</dbReference>
<feature type="signal peptide" evidence="5">
    <location>
        <begin position="1"/>
        <end position="21"/>
    </location>
</feature>
<dbReference type="SMART" id="SM00079">
    <property type="entry name" value="PBPe"/>
    <property type="match status" value="1"/>
</dbReference>
<dbReference type="RefSeq" id="WP_160800654.1">
    <property type="nucleotide sequence ID" value="NZ_WUUL01000003.1"/>
</dbReference>
<evidence type="ECO:0000256" key="5">
    <source>
        <dbReference type="SAM" id="SignalP"/>
    </source>
</evidence>
<dbReference type="GO" id="GO:0015276">
    <property type="term" value="F:ligand-gated monoatomic ion channel activity"/>
    <property type="evidence" value="ECO:0007669"/>
    <property type="project" value="InterPro"/>
</dbReference>
<reference evidence="8 9" key="1">
    <citation type="submission" date="2019-12" db="EMBL/GenBank/DDBJ databases">
        <title>Whole-genome analyses of novel actinobacteria.</title>
        <authorList>
            <person name="Sahin N."/>
            <person name="Saygin H."/>
        </authorList>
    </citation>
    <scope>NUCLEOTIDE SEQUENCE [LARGE SCALE GENOMIC DNA]</scope>
    <source>
        <strain evidence="8 9">KC615</strain>
    </source>
</reference>
<dbReference type="AlphaFoldDB" id="A0A6I4VTW3"/>
<dbReference type="PANTHER" id="PTHR35936">
    <property type="entry name" value="MEMBRANE-BOUND LYTIC MUREIN TRANSGLYCOSYLASE F"/>
    <property type="match status" value="1"/>
</dbReference>
<protein>
    <submittedName>
        <fullName evidence="8">Transporter substrate-binding domain-containing protein</fullName>
    </submittedName>
</protein>
<keyword evidence="3 5" id="KW-0732">Signal</keyword>
<proteinExistence type="inferred from homology"/>
<evidence type="ECO:0000313" key="9">
    <source>
        <dbReference type="Proteomes" id="UP000430692"/>
    </source>
</evidence>
<dbReference type="GO" id="GO:0016020">
    <property type="term" value="C:membrane"/>
    <property type="evidence" value="ECO:0007669"/>
    <property type="project" value="InterPro"/>
</dbReference>
<feature type="domain" description="Ionotropic glutamate receptor C-terminal" evidence="7">
    <location>
        <begin position="38"/>
        <end position="257"/>
    </location>
</feature>
<dbReference type="InterPro" id="IPR001320">
    <property type="entry name" value="Iontro_rcpt_C"/>
</dbReference>
<organism evidence="8 9">
    <name type="scientific">Shimazuella alba</name>
    <dbReference type="NCBI Taxonomy" id="2690964"/>
    <lineage>
        <taxon>Bacteria</taxon>
        <taxon>Bacillati</taxon>
        <taxon>Bacillota</taxon>
        <taxon>Bacilli</taxon>
        <taxon>Bacillales</taxon>
        <taxon>Thermoactinomycetaceae</taxon>
        <taxon>Shimazuella</taxon>
    </lineage>
</organism>
<dbReference type="Gene3D" id="3.40.190.10">
    <property type="entry name" value="Periplasmic binding protein-like II"/>
    <property type="match status" value="2"/>
</dbReference>
<accession>A0A6I4VTW3</accession>
<evidence type="ECO:0000259" key="6">
    <source>
        <dbReference type="SMART" id="SM00062"/>
    </source>
</evidence>
<sequence>MKSFRKTLFIFISLVLVFTVAGCNTSQSTLEKVKQDKVLIVGTDPTFPPFEFKNDKKEYDGFDIDMIRAVAKEMGIPKVQFVDTEFKGLIPGLQAKKFDAIMSGIYKTDERAKVIGFSDTYYPGGLAIMVKEDNNKIKNINDLKGKEVSVQIGTKSVSFLKEKYPQVKVKEVEKNSDMFLELESNRVEAVVTGQPAAKVYAREKGGVKVLDQLLTHEEYAIGTRKEDEALNKEFNAALKRLKANGEYAKIVKKWFGE</sequence>
<evidence type="ECO:0000256" key="2">
    <source>
        <dbReference type="ARBA" id="ARBA00010333"/>
    </source>
</evidence>
<evidence type="ECO:0000313" key="8">
    <source>
        <dbReference type="EMBL" id="MXQ53300.1"/>
    </source>
</evidence>
<dbReference type="Pfam" id="PF00497">
    <property type="entry name" value="SBP_bac_3"/>
    <property type="match status" value="1"/>
</dbReference>
<dbReference type="SMART" id="SM00062">
    <property type="entry name" value="PBPb"/>
    <property type="match status" value="1"/>
</dbReference>
<dbReference type="PROSITE" id="PS01039">
    <property type="entry name" value="SBP_BACTERIAL_3"/>
    <property type="match status" value="1"/>
</dbReference>
<dbReference type="PROSITE" id="PS51257">
    <property type="entry name" value="PROKAR_LIPOPROTEIN"/>
    <property type="match status" value="1"/>
</dbReference>
<feature type="chain" id="PRO_5039180878" evidence="5">
    <location>
        <begin position="22"/>
        <end position="257"/>
    </location>
</feature>
<comment type="subcellular location">
    <subcellularLocation>
        <location evidence="1">Cell envelope</location>
    </subcellularLocation>
</comment>
<feature type="domain" description="Solute-binding protein family 3/N-terminal" evidence="6">
    <location>
        <begin position="38"/>
        <end position="257"/>
    </location>
</feature>
<dbReference type="GO" id="GO:0030313">
    <property type="term" value="C:cell envelope"/>
    <property type="evidence" value="ECO:0007669"/>
    <property type="project" value="UniProtKB-SubCell"/>
</dbReference>
<comment type="caution">
    <text evidence="8">The sequence shown here is derived from an EMBL/GenBank/DDBJ whole genome shotgun (WGS) entry which is preliminary data.</text>
</comment>
<dbReference type="SUPFAM" id="SSF53850">
    <property type="entry name" value="Periplasmic binding protein-like II"/>
    <property type="match status" value="1"/>
</dbReference>
<comment type="similarity">
    <text evidence="2 4">Belongs to the bacterial solute-binding protein 3 family.</text>
</comment>
<evidence type="ECO:0000259" key="7">
    <source>
        <dbReference type="SMART" id="SM00079"/>
    </source>
</evidence>
<dbReference type="Proteomes" id="UP000430692">
    <property type="component" value="Unassembled WGS sequence"/>
</dbReference>
<evidence type="ECO:0000256" key="1">
    <source>
        <dbReference type="ARBA" id="ARBA00004196"/>
    </source>
</evidence>